<dbReference type="EMBL" id="JARBHB010000009">
    <property type="protein sequence ID" value="KAJ8874926.1"/>
    <property type="molecule type" value="Genomic_DNA"/>
</dbReference>
<accession>A0ABQ9GSE4</accession>
<reference evidence="2 3" key="1">
    <citation type="submission" date="2023-02" db="EMBL/GenBank/DDBJ databases">
        <title>LHISI_Scaffold_Assembly.</title>
        <authorList>
            <person name="Stuart O.P."/>
            <person name="Cleave R."/>
            <person name="Magrath M.J.L."/>
            <person name="Mikheyev A.S."/>
        </authorList>
    </citation>
    <scope>NUCLEOTIDE SEQUENCE [LARGE SCALE GENOMIC DNA]</scope>
    <source>
        <strain evidence="2">Daus_M_001</strain>
        <tissue evidence="2">Leg muscle</tissue>
    </source>
</reference>
<proteinExistence type="predicted"/>
<organism evidence="2 3">
    <name type="scientific">Dryococelus australis</name>
    <dbReference type="NCBI Taxonomy" id="614101"/>
    <lineage>
        <taxon>Eukaryota</taxon>
        <taxon>Metazoa</taxon>
        <taxon>Ecdysozoa</taxon>
        <taxon>Arthropoda</taxon>
        <taxon>Hexapoda</taxon>
        <taxon>Insecta</taxon>
        <taxon>Pterygota</taxon>
        <taxon>Neoptera</taxon>
        <taxon>Polyneoptera</taxon>
        <taxon>Phasmatodea</taxon>
        <taxon>Verophasmatodea</taxon>
        <taxon>Anareolatae</taxon>
        <taxon>Phasmatidae</taxon>
        <taxon>Eurycanthinae</taxon>
        <taxon>Dryococelus</taxon>
    </lineage>
</organism>
<dbReference type="Proteomes" id="UP001159363">
    <property type="component" value="Chromosome 8"/>
</dbReference>
<feature type="region of interest" description="Disordered" evidence="1">
    <location>
        <begin position="1"/>
        <end position="139"/>
    </location>
</feature>
<feature type="compositionally biased region" description="Polar residues" evidence="1">
    <location>
        <begin position="155"/>
        <end position="164"/>
    </location>
</feature>
<feature type="region of interest" description="Disordered" evidence="1">
    <location>
        <begin position="433"/>
        <end position="462"/>
    </location>
</feature>
<feature type="compositionally biased region" description="Basic and acidic residues" evidence="1">
    <location>
        <begin position="19"/>
        <end position="70"/>
    </location>
</feature>
<sequence length="613" mass="68916">MSNDSRGWGNQKQRKGRRRVEDGICARPRRIIEETHEGGKREIVRARERERERDREREREEEKRDADSWHPCRTVTASRTHMPLSLPTLPGAKRPRLRSSGIDPRTPGGTLPPRSPQLPGPNPSQFHLPSPHTPNHRRQFLSPAAPAHAEPNNDAGPSNATSSNTGEHLSFLHYQETISVGHGIDWEISWSSLFHKSASASEEIWAVLNIVILRAYEGEAMVSKGQDHVEPGNPCHYTPHPRVRVSTQKERNSTYEIDIPLRHRQPQLTGLICGLRYSPLRRSAGHVSETHRIDALQRIQLWSAAPECAYTAGNIPYVFESFNARSLETPENRTDGEGERCGWESGKGVSTRIREGVARTNGESEFGEMRARGKIRELCARADCLGGWRMGGISATVPAQSDCKVSLSGPCRLSAWAKEGGLDATASRCAHLKPRPRNTRNSGEARDLHDPTRPFAGENSPPIEQAGELRADNETLGISAIGRCRLHYTSLLHGQVRTFDCVCSEHEQKKWLDYLPPTLVNRVRFPAGSRFWHVEIVPDDATGRRIFSRIFRVSSALAFRLFSILLGPQIRREASLVQVPVKAAVFPRQETYLYHHISTARRQDTEELRLIPN</sequence>
<feature type="compositionally biased region" description="Pro residues" evidence="1">
    <location>
        <begin position="113"/>
        <end position="122"/>
    </location>
</feature>
<evidence type="ECO:0000313" key="2">
    <source>
        <dbReference type="EMBL" id="KAJ8874926.1"/>
    </source>
</evidence>
<gene>
    <name evidence="2" type="ORF">PR048_022816</name>
</gene>
<name>A0ABQ9GSE4_9NEOP</name>
<evidence type="ECO:0000313" key="3">
    <source>
        <dbReference type="Proteomes" id="UP001159363"/>
    </source>
</evidence>
<keyword evidence="3" id="KW-1185">Reference proteome</keyword>
<comment type="caution">
    <text evidence="2">The sequence shown here is derived from an EMBL/GenBank/DDBJ whole genome shotgun (WGS) entry which is preliminary data.</text>
</comment>
<feature type="compositionally biased region" description="Polar residues" evidence="1">
    <location>
        <begin position="1"/>
        <end position="11"/>
    </location>
</feature>
<protein>
    <submittedName>
        <fullName evidence="2">Uncharacterized protein</fullName>
    </submittedName>
</protein>
<feature type="region of interest" description="Disordered" evidence="1">
    <location>
        <begin position="145"/>
        <end position="164"/>
    </location>
</feature>
<evidence type="ECO:0000256" key="1">
    <source>
        <dbReference type="SAM" id="MobiDB-lite"/>
    </source>
</evidence>
<feature type="compositionally biased region" description="Basic and acidic residues" evidence="1">
    <location>
        <begin position="443"/>
        <end position="452"/>
    </location>
</feature>